<organism evidence="1 2">
    <name type="scientific">Scytonema hofmannii FACHB-248</name>
    <dbReference type="NCBI Taxonomy" id="1842502"/>
    <lineage>
        <taxon>Bacteria</taxon>
        <taxon>Bacillati</taxon>
        <taxon>Cyanobacteriota</taxon>
        <taxon>Cyanophyceae</taxon>
        <taxon>Nostocales</taxon>
        <taxon>Scytonemataceae</taxon>
        <taxon>Scytonema</taxon>
    </lineage>
</organism>
<dbReference type="RefSeq" id="WP_029630807.1">
    <property type="nucleotide sequence ID" value="NZ_JACJTA010000031.1"/>
</dbReference>
<evidence type="ECO:0000313" key="1">
    <source>
        <dbReference type="EMBL" id="MBD2605937.1"/>
    </source>
</evidence>
<protein>
    <submittedName>
        <fullName evidence="1">Uncharacterized protein</fullName>
    </submittedName>
</protein>
<evidence type="ECO:0000313" key="2">
    <source>
        <dbReference type="Proteomes" id="UP000660380"/>
    </source>
</evidence>
<proteinExistence type="predicted"/>
<sequence length="305" mass="33870">MATTIEFNGSAFPSLILRDDLTQTWNNIGLDSLPPAESEPLLKFLELIEYEKLENFNQDSVLLVKASGCVMQAVYAAAIFRDGESIVLKLGDNQFPITQKSDLLHCGKLKGKVVVTEEEDLTGNKYPKATCSFVSKNRDVFRVPIQLASRDLNLTVADVEATVINEEPILPLLRQVPGNSFKMHELGIGEYQLHSYISSSDGEYGTVYKLHLLDGRTVLSRGNVTILLESGWRPNPEKPLMLVISRIEKLAENKFTVDCALRERLPMLGASTRPVVTVDAHSRTVPEPELVTVGVNNSLEDEIPY</sequence>
<dbReference type="Proteomes" id="UP000660380">
    <property type="component" value="Unassembled WGS sequence"/>
</dbReference>
<accession>A0ABR8GRC2</accession>
<dbReference type="EMBL" id="JACJTA010000031">
    <property type="protein sequence ID" value="MBD2605937.1"/>
    <property type="molecule type" value="Genomic_DNA"/>
</dbReference>
<keyword evidence="2" id="KW-1185">Reference proteome</keyword>
<reference evidence="1 2" key="1">
    <citation type="journal article" date="2020" name="ISME J.">
        <title>Comparative genomics reveals insights into cyanobacterial evolution and habitat adaptation.</title>
        <authorList>
            <person name="Chen M.Y."/>
            <person name="Teng W.K."/>
            <person name="Zhao L."/>
            <person name="Hu C.X."/>
            <person name="Zhou Y.K."/>
            <person name="Han B.P."/>
            <person name="Song L.R."/>
            <person name="Shu W.S."/>
        </authorList>
    </citation>
    <scope>NUCLEOTIDE SEQUENCE [LARGE SCALE GENOMIC DNA]</scope>
    <source>
        <strain evidence="1 2">FACHB-248</strain>
    </source>
</reference>
<comment type="caution">
    <text evidence="1">The sequence shown here is derived from an EMBL/GenBank/DDBJ whole genome shotgun (WGS) entry which is preliminary data.</text>
</comment>
<gene>
    <name evidence="1" type="ORF">H6G81_15760</name>
</gene>
<name>A0ABR8GRC2_9CYAN</name>